<accession>A0A1M4UVT3</accession>
<dbReference type="CDD" id="cd24049">
    <property type="entry name" value="ASKHA_NBD_PilM"/>
    <property type="match status" value="1"/>
</dbReference>
<gene>
    <name evidence="2" type="ORF">SAMN02745133_00775</name>
</gene>
<evidence type="ECO:0000313" key="2">
    <source>
        <dbReference type="EMBL" id="SHE60723.1"/>
    </source>
</evidence>
<name>A0A1M4UVT3_9FIRM</name>
<dbReference type="PIRSF" id="PIRSF019169">
    <property type="entry name" value="PilM"/>
    <property type="match status" value="1"/>
</dbReference>
<dbReference type="Pfam" id="PF11104">
    <property type="entry name" value="PilM_2"/>
    <property type="match status" value="1"/>
</dbReference>
<dbReference type="PANTHER" id="PTHR32432">
    <property type="entry name" value="CELL DIVISION PROTEIN FTSA-RELATED"/>
    <property type="match status" value="1"/>
</dbReference>
<dbReference type="InterPro" id="IPR005883">
    <property type="entry name" value="PilM"/>
</dbReference>
<dbReference type="SMART" id="SM00842">
    <property type="entry name" value="FtsA"/>
    <property type="match status" value="1"/>
</dbReference>
<dbReference type="GO" id="GO:0051301">
    <property type="term" value="P:cell division"/>
    <property type="evidence" value="ECO:0007669"/>
    <property type="project" value="InterPro"/>
</dbReference>
<keyword evidence="3" id="KW-1185">Reference proteome</keyword>
<dbReference type="InterPro" id="IPR003494">
    <property type="entry name" value="SHS2_FtsA"/>
</dbReference>
<dbReference type="Gene3D" id="3.30.1490.300">
    <property type="match status" value="1"/>
</dbReference>
<dbReference type="InterPro" id="IPR043129">
    <property type="entry name" value="ATPase_NBD"/>
</dbReference>
<sequence>MAESLSEVPDVERCKVKKLLQKLLSRQQPCLTAIDIGSHTTKVMEIKRRKGLPYITALGSMPTPPLRDGVKLDEEELARVISRLVETAGVTGTEVITAISGSKVITRQIRVPVMPDAELQKTAWAEAKKHIPLPIEDLTVRYVKLGEESVDGMTHINLMLIAVPTALVEQVYHIFMMAGLKIRAVDLQAFALWRLFGKDQRAATLDKGNAEAVAVLEIGAGNSQLVIIKGGEIKFVRVMAAGGNAVIEAIAGHYRISGEEARQLTEETTTSFPARLQLDFYLRQGIDTLAREVERSLDFYCSQPGSVPVNNILLAGGTAKLTGLADYLTERWGIVTEIKIPDCWNNYILNDQQEALFEYDPAYAVALGLLMGEVEEHV</sequence>
<evidence type="ECO:0000259" key="1">
    <source>
        <dbReference type="SMART" id="SM00842"/>
    </source>
</evidence>
<dbReference type="SUPFAM" id="SSF53067">
    <property type="entry name" value="Actin-like ATPase domain"/>
    <property type="match status" value="2"/>
</dbReference>
<dbReference type="PANTHER" id="PTHR32432:SF3">
    <property type="entry name" value="ETHANOLAMINE UTILIZATION PROTEIN EUTJ"/>
    <property type="match status" value="1"/>
</dbReference>
<dbReference type="EMBL" id="FQUY01000003">
    <property type="protein sequence ID" value="SHE60723.1"/>
    <property type="molecule type" value="Genomic_DNA"/>
</dbReference>
<reference evidence="3" key="1">
    <citation type="submission" date="2016-11" db="EMBL/GenBank/DDBJ databases">
        <authorList>
            <person name="Varghese N."/>
            <person name="Submissions S."/>
        </authorList>
    </citation>
    <scope>NUCLEOTIDE SEQUENCE [LARGE SCALE GENOMIC DNA]</scope>
    <source>
        <strain evidence="3">DSM 12395</strain>
    </source>
</reference>
<proteinExistence type="predicted"/>
<feature type="domain" description="SHS2" evidence="1">
    <location>
        <begin position="31"/>
        <end position="196"/>
    </location>
</feature>
<organism evidence="2 3">
    <name type="scientific">Desulforamulus putei DSM 12395</name>
    <dbReference type="NCBI Taxonomy" id="1121429"/>
    <lineage>
        <taxon>Bacteria</taxon>
        <taxon>Bacillati</taxon>
        <taxon>Bacillota</taxon>
        <taxon>Clostridia</taxon>
        <taxon>Eubacteriales</taxon>
        <taxon>Peptococcaceae</taxon>
        <taxon>Desulforamulus</taxon>
    </lineage>
</organism>
<dbReference type="NCBIfam" id="TIGR01175">
    <property type="entry name" value="pilM"/>
    <property type="match status" value="1"/>
</dbReference>
<dbReference type="STRING" id="1121429.SAMN02745133_00775"/>
<evidence type="ECO:0000313" key="3">
    <source>
        <dbReference type="Proteomes" id="UP000184148"/>
    </source>
</evidence>
<dbReference type="Gene3D" id="3.30.420.40">
    <property type="match status" value="2"/>
</dbReference>
<protein>
    <submittedName>
        <fullName evidence="2">Type IV pilus assembly protein PilM</fullName>
    </submittedName>
</protein>
<dbReference type="AlphaFoldDB" id="A0A1M4UVT3"/>
<dbReference type="InterPro" id="IPR050696">
    <property type="entry name" value="FtsA/MreB"/>
</dbReference>
<dbReference type="Proteomes" id="UP000184148">
    <property type="component" value="Unassembled WGS sequence"/>
</dbReference>